<reference evidence="2 3" key="1">
    <citation type="journal article" date="2019" name="Emerg. Microbes Infect.">
        <title>Comprehensive subspecies identification of 175 nontuberculous mycobacteria species based on 7547 genomic profiles.</title>
        <authorList>
            <person name="Matsumoto Y."/>
            <person name="Kinjo T."/>
            <person name="Motooka D."/>
            <person name="Nabeya D."/>
            <person name="Jung N."/>
            <person name="Uechi K."/>
            <person name="Horii T."/>
            <person name="Iida T."/>
            <person name="Fujita J."/>
            <person name="Nakamura S."/>
        </authorList>
    </citation>
    <scope>NUCLEOTIDE SEQUENCE [LARGE SCALE GENOMIC DNA]</scope>
    <source>
        <strain evidence="2 3">JCM 12657</strain>
    </source>
</reference>
<keyword evidence="3" id="KW-1185">Reference proteome</keyword>
<dbReference type="Gene3D" id="3.20.180.10">
    <property type="entry name" value="PNP-oxidase-like"/>
    <property type="match status" value="1"/>
</dbReference>
<dbReference type="Proteomes" id="UP000467164">
    <property type="component" value="Chromosome"/>
</dbReference>
<protein>
    <recommendedName>
        <fullName evidence="1">DUF2470 domain-containing protein</fullName>
    </recommendedName>
</protein>
<organism evidence="2 3">
    <name type="scientific">Mycobacterium shottsii</name>
    <dbReference type="NCBI Taxonomy" id="133549"/>
    <lineage>
        <taxon>Bacteria</taxon>
        <taxon>Bacillati</taxon>
        <taxon>Actinomycetota</taxon>
        <taxon>Actinomycetes</taxon>
        <taxon>Mycobacteriales</taxon>
        <taxon>Mycobacteriaceae</taxon>
        <taxon>Mycobacterium</taxon>
        <taxon>Mycobacterium ulcerans group</taxon>
    </lineage>
</organism>
<evidence type="ECO:0000313" key="2">
    <source>
        <dbReference type="EMBL" id="BBX55475.1"/>
    </source>
</evidence>
<dbReference type="EMBL" id="AP022572">
    <property type="protein sequence ID" value="BBX55475.1"/>
    <property type="molecule type" value="Genomic_DNA"/>
</dbReference>
<accession>A0A7I7L6S3</accession>
<name>A0A7I7L6S3_9MYCO</name>
<dbReference type="InterPro" id="IPR019595">
    <property type="entry name" value="DUF2470"/>
</dbReference>
<proteinExistence type="predicted"/>
<feature type="domain" description="DUF2470" evidence="1">
    <location>
        <begin position="183"/>
        <end position="254"/>
    </location>
</feature>
<dbReference type="AlphaFoldDB" id="A0A7I7L6S3"/>
<gene>
    <name evidence="2" type="ORF">MSHO_08200</name>
</gene>
<evidence type="ECO:0000313" key="3">
    <source>
        <dbReference type="Proteomes" id="UP000467164"/>
    </source>
</evidence>
<dbReference type="KEGG" id="msho:MSHO_08200"/>
<dbReference type="Pfam" id="PF10615">
    <property type="entry name" value="DUF2470"/>
    <property type="match status" value="1"/>
</dbReference>
<dbReference type="SUPFAM" id="SSF50475">
    <property type="entry name" value="FMN-binding split barrel"/>
    <property type="match status" value="1"/>
</dbReference>
<dbReference type="InterPro" id="IPR037119">
    <property type="entry name" value="Haem_oxidase_HugZ-like_sf"/>
</dbReference>
<evidence type="ECO:0000259" key="1">
    <source>
        <dbReference type="Pfam" id="PF10615"/>
    </source>
</evidence>
<sequence>MEEFVMLPLTNPAPTTAERIRSACARAGGALLAVERDGPVATPIHHLMPDGSFAVAVPIEHPGAGTGDPGQPPWQALLELTDYAPLPVREPVRSLVWIRGRLHPVPADMIGATLDLIATENPNPALLQVQTPRSAPAHGAEIRYALLRLEIESVVVTDATGAEPISVVDLLAARPDPFCEIESSLLRHLTTDHQDVVARLVSRLPAPLRRGEVRPLGLDRYGVRFRIESNDGDRDIRLPFHRPVDDMHGLRQAIRVLLGCPFGNGLRARR</sequence>